<organism evidence="2 3">
    <name type="scientific">Hypholoma sublateritium (strain FD-334 SS-4)</name>
    <dbReference type="NCBI Taxonomy" id="945553"/>
    <lineage>
        <taxon>Eukaryota</taxon>
        <taxon>Fungi</taxon>
        <taxon>Dikarya</taxon>
        <taxon>Basidiomycota</taxon>
        <taxon>Agaricomycotina</taxon>
        <taxon>Agaricomycetes</taxon>
        <taxon>Agaricomycetidae</taxon>
        <taxon>Agaricales</taxon>
        <taxon>Agaricineae</taxon>
        <taxon>Strophariaceae</taxon>
        <taxon>Hypholoma</taxon>
    </lineage>
</organism>
<feature type="region of interest" description="Disordered" evidence="1">
    <location>
        <begin position="86"/>
        <end position="151"/>
    </location>
</feature>
<gene>
    <name evidence="2" type="ORF">HYPSUDRAFT_209806</name>
</gene>
<evidence type="ECO:0000256" key="1">
    <source>
        <dbReference type="SAM" id="MobiDB-lite"/>
    </source>
</evidence>
<dbReference type="Proteomes" id="UP000054270">
    <property type="component" value="Unassembled WGS sequence"/>
</dbReference>
<sequence>AIPTNVPSGVAPPPHHPTFADVKLEDAVDKAAESLKSLQVHADEGREAAAPTATFGALDVMDVDEVPTVGNPDLPEIEILEGTRVQPHREAKKGPAQEDPLGMALLEQHASGKRKRSEARDVSDVHPRRRAKRSTVHPLHEEGLPVSRPGE</sequence>
<dbReference type="EMBL" id="KN817783">
    <property type="protein sequence ID" value="KJA13126.1"/>
    <property type="molecule type" value="Genomic_DNA"/>
</dbReference>
<accession>A0A0D2N8W7</accession>
<keyword evidence="3" id="KW-1185">Reference proteome</keyword>
<dbReference type="AlphaFoldDB" id="A0A0D2N8W7"/>
<proteinExistence type="predicted"/>
<reference evidence="3" key="1">
    <citation type="submission" date="2014-04" db="EMBL/GenBank/DDBJ databases">
        <title>Evolutionary Origins and Diversification of the Mycorrhizal Mutualists.</title>
        <authorList>
            <consortium name="DOE Joint Genome Institute"/>
            <consortium name="Mycorrhizal Genomics Consortium"/>
            <person name="Kohler A."/>
            <person name="Kuo A."/>
            <person name="Nagy L.G."/>
            <person name="Floudas D."/>
            <person name="Copeland A."/>
            <person name="Barry K.W."/>
            <person name="Cichocki N."/>
            <person name="Veneault-Fourrey C."/>
            <person name="LaButti K."/>
            <person name="Lindquist E.A."/>
            <person name="Lipzen A."/>
            <person name="Lundell T."/>
            <person name="Morin E."/>
            <person name="Murat C."/>
            <person name="Riley R."/>
            <person name="Ohm R."/>
            <person name="Sun H."/>
            <person name="Tunlid A."/>
            <person name="Henrissat B."/>
            <person name="Grigoriev I.V."/>
            <person name="Hibbett D.S."/>
            <person name="Martin F."/>
        </authorList>
    </citation>
    <scope>NUCLEOTIDE SEQUENCE [LARGE SCALE GENOMIC DNA]</scope>
    <source>
        <strain evidence="3">FD-334 SS-4</strain>
    </source>
</reference>
<evidence type="ECO:0000313" key="3">
    <source>
        <dbReference type="Proteomes" id="UP000054270"/>
    </source>
</evidence>
<evidence type="ECO:0000313" key="2">
    <source>
        <dbReference type="EMBL" id="KJA13126.1"/>
    </source>
</evidence>
<feature type="compositionally biased region" description="Basic and acidic residues" evidence="1">
    <location>
        <begin position="87"/>
        <end position="96"/>
    </location>
</feature>
<feature type="non-terminal residue" evidence="2">
    <location>
        <position position="1"/>
    </location>
</feature>
<name>A0A0D2N8W7_HYPSF</name>
<protein>
    <submittedName>
        <fullName evidence="2">Uncharacterized protein</fullName>
    </submittedName>
</protein>